<evidence type="ECO:0000256" key="2">
    <source>
        <dbReference type="ARBA" id="ARBA00022840"/>
    </source>
</evidence>
<dbReference type="Pfam" id="PF25601">
    <property type="entry name" value="AAA_lid_14"/>
    <property type="match status" value="1"/>
</dbReference>
<accession>A0A419V5F7</accession>
<dbReference type="Pfam" id="PF02954">
    <property type="entry name" value="HTH_8"/>
    <property type="match status" value="1"/>
</dbReference>
<dbReference type="SUPFAM" id="SSF55785">
    <property type="entry name" value="PYP-like sensor domain (PAS domain)"/>
    <property type="match status" value="1"/>
</dbReference>
<dbReference type="InterPro" id="IPR003593">
    <property type="entry name" value="AAA+_ATPase"/>
</dbReference>
<dbReference type="InterPro" id="IPR058031">
    <property type="entry name" value="AAA_lid_NorR"/>
</dbReference>
<dbReference type="AlphaFoldDB" id="A0A419V5F7"/>
<evidence type="ECO:0000256" key="1">
    <source>
        <dbReference type="ARBA" id="ARBA00022741"/>
    </source>
</evidence>
<dbReference type="SMART" id="SM00382">
    <property type="entry name" value="AAA"/>
    <property type="match status" value="1"/>
</dbReference>
<keyword evidence="1" id="KW-0547">Nucleotide-binding</keyword>
<evidence type="ECO:0000256" key="3">
    <source>
        <dbReference type="ARBA" id="ARBA00023015"/>
    </source>
</evidence>
<evidence type="ECO:0000259" key="6">
    <source>
        <dbReference type="PROSITE" id="PS50045"/>
    </source>
</evidence>
<dbReference type="Gene3D" id="1.10.8.60">
    <property type="match status" value="1"/>
</dbReference>
<dbReference type="OrthoDB" id="9771372at2"/>
<dbReference type="NCBIfam" id="TIGR00229">
    <property type="entry name" value="sensory_box"/>
    <property type="match status" value="1"/>
</dbReference>
<dbReference type="Proteomes" id="UP000285120">
    <property type="component" value="Unassembled WGS sequence"/>
</dbReference>
<dbReference type="InterPro" id="IPR027417">
    <property type="entry name" value="P-loop_NTPase"/>
</dbReference>
<dbReference type="PRINTS" id="PR01590">
    <property type="entry name" value="HTHFIS"/>
</dbReference>
<proteinExistence type="predicted"/>
<protein>
    <submittedName>
        <fullName evidence="7">Arginine utilization regulatory protein</fullName>
    </submittedName>
</protein>
<keyword evidence="2" id="KW-0067">ATP-binding</keyword>
<dbReference type="Gene3D" id="1.10.10.60">
    <property type="entry name" value="Homeodomain-like"/>
    <property type="match status" value="1"/>
</dbReference>
<dbReference type="EMBL" id="RAPK01000007">
    <property type="protein sequence ID" value="RKD75127.1"/>
    <property type="molecule type" value="Genomic_DNA"/>
</dbReference>
<dbReference type="InterPro" id="IPR009057">
    <property type="entry name" value="Homeodomain-like_sf"/>
</dbReference>
<keyword evidence="5" id="KW-0804">Transcription</keyword>
<keyword evidence="8" id="KW-1185">Reference proteome</keyword>
<dbReference type="InterPro" id="IPR002078">
    <property type="entry name" value="Sigma_54_int"/>
</dbReference>
<dbReference type="GO" id="GO:0005524">
    <property type="term" value="F:ATP binding"/>
    <property type="evidence" value="ECO:0007669"/>
    <property type="project" value="UniProtKB-KW"/>
</dbReference>
<reference evidence="7 8" key="1">
    <citation type="submission" date="2018-09" db="EMBL/GenBank/DDBJ databases">
        <title>Genomic Encyclopedia of Archaeal and Bacterial Type Strains, Phase II (KMG-II): from individual species to whole genera.</title>
        <authorList>
            <person name="Goeker M."/>
        </authorList>
    </citation>
    <scope>NUCLEOTIDE SEQUENCE [LARGE SCALE GENOMIC DNA]</scope>
    <source>
        <strain evidence="7 8">DSM 17008</strain>
    </source>
</reference>
<comment type="caution">
    <text evidence="7">The sequence shown here is derived from an EMBL/GenBank/DDBJ whole genome shotgun (WGS) entry which is preliminary data.</text>
</comment>
<dbReference type="InterPro" id="IPR035965">
    <property type="entry name" value="PAS-like_dom_sf"/>
</dbReference>
<evidence type="ECO:0000313" key="7">
    <source>
        <dbReference type="EMBL" id="RKD75127.1"/>
    </source>
</evidence>
<evidence type="ECO:0000256" key="5">
    <source>
        <dbReference type="ARBA" id="ARBA00023163"/>
    </source>
</evidence>
<dbReference type="Gene3D" id="3.30.450.20">
    <property type="entry name" value="PAS domain"/>
    <property type="match status" value="1"/>
</dbReference>
<evidence type="ECO:0000313" key="8">
    <source>
        <dbReference type="Proteomes" id="UP000285120"/>
    </source>
</evidence>
<dbReference type="RefSeq" id="WP_120192030.1">
    <property type="nucleotide sequence ID" value="NZ_RAPK01000007.1"/>
</dbReference>
<dbReference type="InterPro" id="IPR025943">
    <property type="entry name" value="Sigma_54_int_dom_ATP-bd_2"/>
</dbReference>
<dbReference type="Pfam" id="PF00158">
    <property type="entry name" value="Sigma54_activat"/>
    <property type="match status" value="1"/>
</dbReference>
<evidence type="ECO:0000256" key="4">
    <source>
        <dbReference type="ARBA" id="ARBA00023125"/>
    </source>
</evidence>
<sequence length="466" mass="52598">MVLSETIYQTLIQHMDLGIHIVDDTGKTVIYNEKMAQIENMNSRDVLYRNISDVFAFNEGHGSTLEQAWRNGTESHKPRQTYLNNQGVEITTVNHTFPVREGGRIIGAVEIAKDITKLERILQENRSQSSRKYTFQHIIGSSRELMEAVEFARRATRTTSSVLIIGETGTGKEIFAQSIHNESSRAAKPFISQNCAALPDSLIESILFGTNKGAFTGASDRPGLFEQAEGGTLLLDELNSLSPHLQSKLLRVLQERTIRRIGGTKDVEVDIRIIATMNEDPVDAITENRLRKDLYYRLGVVTLFIPPLQERKADIAPLAEFFTAKYNRLFQLHVTGLTPAVERLFQEHNWPGNVRELEHVIEGAMNVIETEELIDTKHLPFPFRNRPVPDHTPAISTAKQHDPAVISPIEGSPGLHEYLFQAEKQYVKQILEENNYNIKQAAGILGLSRQSLQYRLKKLGIQKILV</sequence>
<dbReference type="InterPro" id="IPR025662">
    <property type="entry name" value="Sigma_54_int_dom_ATP-bd_1"/>
</dbReference>
<name>A0A419V5F7_9BACL</name>
<dbReference type="PROSITE" id="PS00675">
    <property type="entry name" value="SIGMA54_INTERACT_1"/>
    <property type="match status" value="1"/>
</dbReference>
<gene>
    <name evidence="7" type="ORF">ATL39_0823</name>
</gene>
<dbReference type="InterPro" id="IPR025944">
    <property type="entry name" value="Sigma_54_int_dom_CS"/>
</dbReference>
<dbReference type="PANTHER" id="PTHR32071">
    <property type="entry name" value="TRANSCRIPTIONAL REGULATORY PROTEIN"/>
    <property type="match status" value="1"/>
</dbReference>
<dbReference type="GO" id="GO:0043565">
    <property type="term" value="F:sequence-specific DNA binding"/>
    <property type="evidence" value="ECO:0007669"/>
    <property type="project" value="InterPro"/>
</dbReference>
<dbReference type="Pfam" id="PF13426">
    <property type="entry name" value="PAS_9"/>
    <property type="match status" value="1"/>
</dbReference>
<organism evidence="7 8">
    <name type="scientific">Sinobaca qinghaiensis</name>
    <dbReference type="NCBI Taxonomy" id="342944"/>
    <lineage>
        <taxon>Bacteria</taxon>
        <taxon>Bacillati</taxon>
        <taxon>Bacillota</taxon>
        <taxon>Bacilli</taxon>
        <taxon>Bacillales</taxon>
        <taxon>Sporolactobacillaceae</taxon>
        <taxon>Sinobaca</taxon>
    </lineage>
</organism>
<dbReference type="PROSITE" id="PS50045">
    <property type="entry name" value="SIGMA54_INTERACT_4"/>
    <property type="match status" value="1"/>
</dbReference>
<dbReference type="Gene3D" id="3.40.50.300">
    <property type="entry name" value="P-loop containing nucleotide triphosphate hydrolases"/>
    <property type="match status" value="1"/>
</dbReference>
<dbReference type="GO" id="GO:0006355">
    <property type="term" value="P:regulation of DNA-templated transcription"/>
    <property type="evidence" value="ECO:0007669"/>
    <property type="project" value="InterPro"/>
</dbReference>
<keyword evidence="4" id="KW-0238">DNA-binding</keyword>
<keyword evidence="3" id="KW-0805">Transcription regulation</keyword>
<dbReference type="SUPFAM" id="SSF52540">
    <property type="entry name" value="P-loop containing nucleoside triphosphate hydrolases"/>
    <property type="match status" value="1"/>
</dbReference>
<dbReference type="InterPro" id="IPR002197">
    <property type="entry name" value="HTH_Fis"/>
</dbReference>
<dbReference type="PANTHER" id="PTHR32071:SF74">
    <property type="entry name" value="TRANSCRIPTIONAL ACTIVATOR ROCR"/>
    <property type="match status" value="1"/>
</dbReference>
<dbReference type="PROSITE" id="PS00688">
    <property type="entry name" value="SIGMA54_INTERACT_3"/>
    <property type="match status" value="1"/>
</dbReference>
<dbReference type="FunFam" id="3.40.50.300:FF:000006">
    <property type="entry name" value="DNA-binding transcriptional regulator NtrC"/>
    <property type="match status" value="1"/>
</dbReference>
<feature type="domain" description="Sigma-54 factor interaction" evidence="6">
    <location>
        <begin position="138"/>
        <end position="366"/>
    </location>
</feature>
<dbReference type="PROSITE" id="PS00676">
    <property type="entry name" value="SIGMA54_INTERACT_2"/>
    <property type="match status" value="1"/>
</dbReference>
<dbReference type="InterPro" id="IPR000014">
    <property type="entry name" value="PAS"/>
</dbReference>
<dbReference type="SUPFAM" id="SSF46689">
    <property type="entry name" value="Homeodomain-like"/>
    <property type="match status" value="1"/>
</dbReference>
<dbReference type="CDD" id="cd00009">
    <property type="entry name" value="AAA"/>
    <property type="match status" value="1"/>
</dbReference>